<feature type="region of interest" description="Disordered" evidence="1">
    <location>
        <begin position="17"/>
        <end position="78"/>
    </location>
</feature>
<dbReference type="EMBL" id="JAGYWB010000009">
    <property type="protein sequence ID" value="KAI0509798.1"/>
    <property type="molecule type" value="Genomic_DNA"/>
</dbReference>
<dbReference type="AlphaFoldDB" id="A0A8T3BFI7"/>
<evidence type="ECO:0000256" key="1">
    <source>
        <dbReference type="SAM" id="MobiDB-lite"/>
    </source>
</evidence>
<dbReference type="OrthoDB" id="691358at2759"/>
<comment type="caution">
    <text evidence="2">The sequence shown here is derived from an EMBL/GenBank/DDBJ whole genome shotgun (WGS) entry which is preliminary data.</text>
</comment>
<sequence>MEGLIPYICRAISGQRRNDSWLSNSSSPSPSASYMRLPTGDSGRHQTPSESLRFFSSAGDKQPVIRRSDSRRFKIKDC</sequence>
<name>A0A8T3BFI7_DENNO</name>
<gene>
    <name evidence="2" type="ORF">KFK09_010394</name>
</gene>
<evidence type="ECO:0000313" key="3">
    <source>
        <dbReference type="Proteomes" id="UP000829196"/>
    </source>
</evidence>
<dbReference type="PANTHER" id="PTHR34670:SF8">
    <property type="entry name" value="EXPRESSED PROTEIN"/>
    <property type="match status" value="1"/>
</dbReference>
<protein>
    <submittedName>
        <fullName evidence="2">Uncharacterized protein</fullName>
    </submittedName>
</protein>
<organism evidence="2 3">
    <name type="scientific">Dendrobium nobile</name>
    <name type="common">Orchid</name>
    <dbReference type="NCBI Taxonomy" id="94219"/>
    <lineage>
        <taxon>Eukaryota</taxon>
        <taxon>Viridiplantae</taxon>
        <taxon>Streptophyta</taxon>
        <taxon>Embryophyta</taxon>
        <taxon>Tracheophyta</taxon>
        <taxon>Spermatophyta</taxon>
        <taxon>Magnoliopsida</taxon>
        <taxon>Liliopsida</taxon>
        <taxon>Asparagales</taxon>
        <taxon>Orchidaceae</taxon>
        <taxon>Epidendroideae</taxon>
        <taxon>Malaxideae</taxon>
        <taxon>Dendrobiinae</taxon>
        <taxon>Dendrobium</taxon>
    </lineage>
</organism>
<feature type="compositionally biased region" description="Basic and acidic residues" evidence="1">
    <location>
        <begin position="66"/>
        <end position="78"/>
    </location>
</feature>
<proteinExistence type="predicted"/>
<dbReference type="PANTHER" id="PTHR34670">
    <property type="entry name" value="EXPRESSED PROTEIN"/>
    <property type="match status" value="1"/>
</dbReference>
<evidence type="ECO:0000313" key="2">
    <source>
        <dbReference type="EMBL" id="KAI0509798.1"/>
    </source>
</evidence>
<feature type="compositionally biased region" description="Low complexity" evidence="1">
    <location>
        <begin position="20"/>
        <end position="33"/>
    </location>
</feature>
<reference evidence="2" key="1">
    <citation type="journal article" date="2022" name="Front. Genet.">
        <title>Chromosome-Scale Assembly of the Dendrobium nobile Genome Provides Insights Into the Molecular Mechanism of the Biosynthesis of the Medicinal Active Ingredient of Dendrobium.</title>
        <authorList>
            <person name="Xu Q."/>
            <person name="Niu S.-C."/>
            <person name="Li K.-L."/>
            <person name="Zheng P.-J."/>
            <person name="Zhang X.-J."/>
            <person name="Jia Y."/>
            <person name="Liu Y."/>
            <person name="Niu Y.-X."/>
            <person name="Yu L.-H."/>
            <person name="Chen D.-F."/>
            <person name="Zhang G.-Q."/>
        </authorList>
    </citation>
    <scope>NUCLEOTIDE SEQUENCE</scope>
    <source>
        <tissue evidence="2">Leaf</tissue>
    </source>
</reference>
<keyword evidence="3" id="KW-1185">Reference proteome</keyword>
<dbReference type="Proteomes" id="UP000829196">
    <property type="component" value="Unassembled WGS sequence"/>
</dbReference>
<accession>A0A8T3BFI7</accession>